<keyword evidence="2" id="KW-1185">Reference proteome</keyword>
<protein>
    <submittedName>
        <fullName evidence="1">Uncharacterized protein</fullName>
    </submittedName>
</protein>
<accession>A0A0S4LB81</accession>
<organism evidence="1 2">
    <name type="scientific">Candidatus Nitrospira nitrificans</name>
    <dbReference type="NCBI Taxonomy" id="1742973"/>
    <lineage>
        <taxon>Bacteria</taxon>
        <taxon>Pseudomonadati</taxon>
        <taxon>Nitrospirota</taxon>
        <taxon>Nitrospiria</taxon>
        <taxon>Nitrospirales</taxon>
        <taxon>Nitrospiraceae</taxon>
        <taxon>Nitrospira</taxon>
    </lineage>
</organism>
<gene>
    <name evidence="1" type="ORF">COMA2_120075</name>
</gene>
<dbReference type="RefSeq" id="WP_139077039.1">
    <property type="nucleotide sequence ID" value="NZ_CZPZ01000004.1"/>
</dbReference>
<evidence type="ECO:0000313" key="2">
    <source>
        <dbReference type="Proteomes" id="UP000198736"/>
    </source>
</evidence>
<dbReference type="AlphaFoldDB" id="A0A0S4LB81"/>
<reference evidence="2" key="1">
    <citation type="submission" date="2015-10" db="EMBL/GenBank/DDBJ databases">
        <authorList>
            <person name="Luecker S."/>
            <person name="Luecker S."/>
        </authorList>
    </citation>
    <scope>NUCLEOTIDE SEQUENCE [LARGE SCALE GENOMIC DNA]</scope>
</reference>
<dbReference type="Proteomes" id="UP000198736">
    <property type="component" value="Unassembled WGS sequence"/>
</dbReference>
<dbReference type="STRING" id="1742973.COMA2_120075"/>
<evidence type="ECO:0000313" key="1">
    <source>
        <dbReference type="EMBL" id="CUS33110.1"/>
    </source>
</evidence>
<dbReference type="EMBL" id="CZPZ01000004">
    <property type="protein sequence ID" value="CUS33110.1"/>
    <property type="molecule type" value="Genomic_DNA"/>
</dbReference>
<name>A0A0S4LB81_9BACT</name>
<proteinExistence type="predicted"/>
<dbReference type="OrthoDB" id="9796806at2"/>
<sequence length="139" mass="14533">MNVRHALAIVMALSAFGNISDVRAGYDSAPSGSGSVDGCDGVSFSTFLPKPYSQTDNNIEVAPQSAFSFVASKSTFPKTIMVMIKDESVPVTVTPHFGGFLVSGKISASAKGTFIRIAITGKGPNLCERGDGWLLKVGK</sequence>